<keyword evidence="4" id="KW-0456">Lyase</keyword>
<organism evidence="7 8">
    <name type="scientific">Martelella endophytica</name>
    <dbReference type="NCBI Taxonomy" id="1486262"/>
    <lineage>
        <taxon>Bacteria</taxon>
        <taxon>Pseudomonadati</taxon>
        <taxon>Pseudomonadota</taxon>
        <taxon>Alphaproteobacteria</taxon>
        <taxon>Hyphomicrobiales</taxon>
        <taxon>Aurantimonadaceae</taxon>
        <taxon>Martelella</taxon>
    </lineage>
</organism>
<evidence type="ECO:0000256" key="4">
    <source>
        <dbReference type="ARBA" id="ARBA00023239"/>
    </source>
</evidence>
<keyword evidence="8" id="KW-1185">Reference proteome</keyword>
<dbReference type="InterPro" id="IPR006913">
    <property type="entry name" value="CENP-V/GFA"/>
</dbReference>
<feature type="compositionally biased region" description="Basic and acidic residues" evidence="5">
    <location>
        <begin position="148"/>
        <end position="162"/>
    </location>
</feature>
<evidence type="ECO:0000256" key="3">
    <source>
        <dbReference type="ARBA" id="ARBA00022833"/>
    </source>
</evidence>
<dbReference type="STRING" id="1486262.TM49_14535"/>
<feature type="region of interest" description="Disordered" evidence="5">
    <location>
        <begin position="142"/>
        <end position="162"/>
    </location>
</feature>
<evidence type="ECO:0000313" key="7">
    <source>
        <dbReference type="EMBL" id="AJY46618.1"/>
    </source>
</evidence>
<evidence type="ECO:0000313" key="8">
    <source>
        <dbReference type="Proteomes" id="UP000032611"/>
    </source>
</evidence>
<dbReference type="OrthoDB" id="9807246at2"/>
<dbReference type="SUPFAM" id="SSF51316">
    <property type="entry name" value="Mss4-like"/>
    <property type="match status" value="1"/>
</dbReference>
<dbReference type="GO" id="GO:0016846">
    <property type="term" value="F:carbon-sulfur lyase activity"/>
    <property type="evidence" value="ECO:0007669"/>
    <property type="project" value="InterPro"/>
</dbReference>
<protein>
    <submittedName>
        <fullName evidence="7">Aldehyde-activating protein</fullName>
    </submittedName>
</protein>
<dbReference type="RefSeq" id="WP_045682301.1">
    <property type="nucleotide sequence ID" value="NZ_CP010803.1"/>
</dbReference>
<reference evidence="7 8" key="1">
    <citation type="journal article" date="2015" name="Genome Announc.">
        <title>Complete genome sequence of Martelella endophytica YC6887, which has antifungal activity associated with a halophyte.</title>
        <authorList>
            <person name="Khan A."/>
            <person name="Khan H."/>
            <person name="Chung E.J."/>
            <person name="Hossain M.T."/>
            <person name="Chung Y.R."/>
        </authorList>
    </citation>
    <scope>NUCLEOTIDE SEQUENCE [LARGE SCALE GENOMIC DNA]</scope>
    <source>
        <strain evidence="7">YC6887</strain>
    </source>
</reference>
<dbReference type="PANTHER" id="PTHR33337:SF40">
    <property type="entry name" value="CENP-V_GFA DOMAIN-CONTAINING PROTEIN-RELATED"/>
    <property type="match status" value="1"/>
</dbReference>
<dbReference type="HOGENOM" id="CLU_055491_4_0_5"/>
<dbReference type="KEGG" id="mey:TM49_14535"/>
<dbReference type="Proteomes" id="UP000032611">
    <property type="component" value="Chromosome"/>
</dbReference>
<name>A0A0D5LTC0_MAREN</name>
<dbReference type="GO" id="GO:0046872">
    <property type="term" value="F:metal ion binding"/>
    <property type="evidence" value="ECO:0007669"/>
    <property type="project" value="UniProtKB-KW"/>
</dbReference>
<dbReference type="AlphaFoldDB" id="A0A0D5LTC0"/>
<dbReference type="Gene3D" id="3.90.1590.10">
    <property type="entry name" value="glutathione-dependent formaldehyde- activating enzyme (gfa)"/>
    <property type="match status" value="1"/>
</dbReference>
<gene>
    <name evidence="7" type="ORF">TM49_14535</name>
</gene>
<evidence type="ECO:0000256" key="2">
    <source>
        <dbReference type="ARBA" id="ARBA00022723"/>
    </source>
</evidence>
<dbReference type="PANTHER" id="PTHR33337">
    <property type="entry name" value="GFA DOMAIN-CONTAINING PROTEIN"/>
    <property type="match status" value="1"/>
</dbReference>
<sequence length="162" mass="17607">MSAETFSGGCQCGAVRYTIAGRLSEPHICHCRMCQKAAGNFFMPLAGTEEENVAMTRGAPRWFQSSDPIRRGFCEACGTPLFYQRIGSGRIAVALGSLDDPAAFPPETQEGCEGRVPFFHELAGLPGAETYFGDAPALLDEIASSSHQHPDHDTDRWPEPTR</sequence>
<evidence type="ECO:0000256" key="1">
    <source>
        <dbReference type="ARBA" id="ARBA00005495"/>
    </source>
</evidence>
<dbReference type="EMBL" id="CP010803">
    <property type="protein sequence ID" value="AJY46618.1"/>
    <property type="molecule type" value="Genomic_DNA"/>
</dbReference>
<proteinExistence type="inferred from homology"/>
<comment type="similarity">
    <text evidence="1">Belongs to the Gfa family.</text>
</comment>
<accession>A0A0D5LTC0</accession>
<dbReference type="InterPro" id="IPR011057">
    <property type="entry name" value="Mss4-like_sf"/>
</dbReference>
<feature type="domain" description="CENP-V/GFA" evidence="6">
    <location>
        <begin position="6"/>
        <end position="110"/>
    </location>
</feature>
<dbReference type="Pfam" id="PF04828">
    <property type="entry name" value="GFA"/>
    <property type="match status" value="1"/>
</dbReference>
<keyword evidence="2" id="KW-0479">Metal-binding</keyword>
<dbReference type="PATRIC" id="fig|1486262.3.peg.3004"/>
<evidence type="ECO:0000259" key="6">
    <source>
        <dbReference type="PROSITE" id="PS51891"/>
    </source>
</evidence>
<evidence type="ECO:0000256" key="5">
    <source>
        <dbReference type="SAM" id="MobiDB-lite"/>
    </source>
</evidence>
<keyword evidence="3" id="KW-0862">Zinc</keyword>
<dbReference type="PROSITE" id="PS51891">
    <property type="entry name" value="CENP_V_GFA"/>
    <property type="match status" value="1"/>
</dbReference>